<dbReference type="AlphaFoldDB" id="A0A5B8RUQ4"/>
<proteinExistence type="predicted"/>
<comment type="subcellular location">
    <subcellularLocation>
        <location evidence="1">Cell membrane</location>
        <topology evidence="1">Multi-pass membrane protein</topology>
    </subcellularLocation>
</comment>
<dbReference type="GO" id="GO:0004713">
    <property type="term" value="F:protein tyrosine kinase activity"/>
    <property type="evidence" value="ECO:0007669"/>
    <property type="project" value="TreeGrafter"/>
</dbReference>
<evidence type="ECO:0000313" key="10">
    <source>
        <dbReference type="Proteomes" id="UP000321199"/>
    </source>
</evidence>
<dbReference type="RefSeq" id="WP_146912843.1">
    <property type="nucleotide sequence ID" value="NZ_CP042344.1"/>
</dbReference>
<keyword evidence="5 6" id="KW-0472">Membrane</keyword>
<dbReference type="GO" id="GO:0005886">
    <property type="term" value="C:plasma membrane"/>
    <property type="evidence" value="ECO:0007669"/>
    <property type="project" value="UniProtKB-SubCell"/>
</dbReference>
<dbReference type="Proteomes" id="UP000321199">
    <property type="component" value="Chromosome"/>
</dbReference>
<evidence type="ECO:0000259" key="7">
    <source>
        <dbReference type="Pfam" id="PF02706"/>
    </source>
</evidence>
<feature type="domain" description="Polysaccharide chain length determinant N-terminal" evidence="7">
    <location>
        <begin position="15"/>
        <end position="110"/>
    </location>
</feature>
<evidence type="ECO:0000256" key="3">
    <source>
        <dbReference type="ARBA" id="ARBA00022692"/>
    </source>
</evidence>
<dbReference type="InterPro" id="IPR050445">
    <property type="entry name" value="Bact_polysacc_biosynth/exp"/>
</dbReference>
<name>A0A5B8RUQ4_9BURK</name>
<gene>
    <name evidence="9" type="ORF">FOZ74_09535</name>
</gene>
<feature type="domain" description="Tyrosine-protein kinase G-rich" evidence="8">
    <location>
        <begin position="303"/>
        <end position="348"/>
    </location>
</feature>
<keyword evidence="3 6" id="KW-0812">Transmembrane</keyword>
<evidence type="ECO:0000256" key="1">
    <source>
        <dbReference type="ARBA" id="ARBA00004651"/>
    </source>
</evidence>
<dbReference type="Pfam" id="PF13807">
    <property type="entry name" value="GNVR"/>
    <property type="match status" value="1"/>
</dbReference>
<feature type="transmembrane region" description="Helical" evidence="6">
    <location>
        <begin position="32"/>
        <end position="51"/>
    </location>
</feature>
<organism evidence="9 10">
    <name type="scientific">Comamonas flocculans</name>
    <dbReference type="NCBI Taxonomy" id="2597701"/>
    <lineage>
        <taxon>Bacteria</taxon>
        <taxon>Pseudomonadati</taxon>
        <taxon>Pseudomonadota</taxon>
        <taxon>Betaproteobacteria</taxon>
        <taxon>Burkholderiales</taxon>
        <taxon>Comamonadaceae</taxon>
        <taxon>Comamonas</taxon>
    </lineage>
</organism>
<dbReference type="PANTHER" id="PTHR32309">
    <property type="entry name" value="TYROSINE-PROTEIN KINASE"/>
    <property type="match status" value="1"/>
</dbReference>
<evidence type="ECO:0008006" key="11">
    <source>
        <dbReference type="Google" id="ProtNLM"/>
    </source>
</evidence>
<dbReference type="Gene3D" id="3.30.1890.10">
    <property type="entry name" value="FepE-like"/>
    <property type="match status" value="1"/>
</dbReference>
<reference evidence="9 10" key="1">
    <citation type="submission" date="2019-07" db="EMBL/GenBank/DDBJ databases">
        <title>Complete genome sequence of Comamonas sp. NLF 7-7 isolated from livestock.</title>
        <authorList>
            <person name="Kim D.H."/>
            <person name="Kim J.G."/>
        </authorList>
    </citation>
    <scope>NUCLEOTIDE SEQUENCE [LARGE SCALE GENOMIC DNA]</scope>
    <source>
        <strain evidence="9 10">NLF 7-7</strain>
    </source>
</reference>
<evidence type="ECO:0000256" key="4">
    <source>
        <dbReference type="ARBA" id="ARBA00022989"/>
    </source>
</evidence>
<protein>
    <recommendedName>
        <fullName evidence="11">Chain-length determining protein</fullName>
    </recommendedName>
</protein>
<dbReference type="Pfam" id="PF02706">
    <property type="entry name" value="Wzz"/>
    <property type="match status" value="1"/>
</dbReference>
<evidence type="ECO:0000256" key="2">
    <source>
        <dbReference type="ARBA" id="ARBA00022475"/>
    </source>
</evidence>
<dbReference type="PANTHER" id="PTHR32309:SF13">
    <property type="entry name" value="FERRIC ENTEROBACTIN TRANSPORT PROTEIN FEPE"/>
    <property type="match status" value="1"/>
</dbReference>
<evidence type="ECO:0000259" key="8">
    <source>
        <dbReference type="Pfam" id="PF13807"/>
    </source>
</evidence>
<dbReference type="KEGG" id="cof:FOZ74_09535"/>
<dbReference type="EMBL" id="CP042344">
    <property type="protein sequence ID" value="QEA13251.1"/>
    <property type="molecule type" value="Genomic_DNA"/>
</dbReference>
<evidence type="ECO:0000256" key="6">
    <source>
        <dbReference type="SAM" id="Phobius"/>
    </source>
</evidence>
<dbReference type="SUPFAM" id="SSF160355">
    <property type="entry name" value="Bacterial polysaccharide co-polymerase-like"/>
    <property type="match status" value="1"/>
</dbReference>
<keyword evidence="2" id="KW-1003">Cell membrane</keyword>
<accession>A0A5B8RUQ4</accession>
<dbReference type="InterPro" id="IPR003856">
    <property type="entry name" value="LPS_length_determ_N"/>
</dbReference>
<sequence length="367" mass="41583">MQTLSENRIREYDDDEISLWEIYEILRENWKALTGFIFVSGMLALVLAYVLPKKYEVSVYVQDPLPVQYMDVNTSRTALSGLDWVTGKDLYGYFVDSLTSDAARQRFFEKIYLPSLDEQPKDEAERNALYATVSKKLVVVNEPKSNKGRQHYNIVVQAPTDQAVVEWTKGFLDLVQDEARQKWVEGEKKTIAVKIENLEKNLAEKYELTKKLRLDREVRLEEAFKVAQAVDQELPQVTVGQLPKQESITPFADGSALYARGTKSLGAEIDVLSNRKDESAFIEGIRELQGKVKALKEQELHPESVGMYRIDGQLLRPAKPVSPKKLLILAVGLLLGGFAGLLFVFVRRGAIMRRAEQEALQAQQAQA</sequence>
<keyword evidence="10" id="KW-1185">Reference proteome</keyword>
<keyword evidence="4 6" id="KW-1133">Transmembrane helix</keyword>
<evidence type="ECO:0000256" key="5">
    <source>
        <dbReference type="ARBA" id="ARBA00023136"/>
    </source>
</evidence>
<dbReference type="OrthoDB" id="8819531at2"/>
<dbReference type="InterPro" id="IPR032807">
    <property type="entry name" value="GNVR"/>
</dbReference>
<evidence type="ECO:0000313" key="9">
    <source>
        <dbReference type="EMBL" id="QEA13251.1"/>
    </source>
</evidence>
<feature type="transmembrane region" description="Helical" evidence="6">
    <location>
        <begin position="326"/>
        <end position="346"/>
    </location>
</feature>